<dbReference type="GeneID" id="4621226"/>
<gene>
    <name evidence="2" type="ORF">AGOS_AER161C</name>
</gene>
<dbReference type="PANTHER" id="PTHR14614:SF130">
    <property type="entry name" value="PROTEIN-LYSINE N-METHYLTRANSFERASE EEF2KMT"/>
    <property type="match status" value="1"/>
</dbReference>
<evidence type="ECO:0000313" key="2">
    <source>
        <dbReference type="EMBL" id="AAS52843.1"/>
    </source>
</evidence>
<keyword evidence="3" id="KW-1185">Reference proteome</keyword>
<proteinExistence type="predicted"/>
<evidence type="ECO:0000256" key="1">
    <source>
        <dbReference type="ARBA" id="ARBA00022679"/>
    </source>
</evidence>
<keyword evidence="1" id="KW-0808">Transferase</keyword>
<dbReference type="RefSeq" id="NP_985019.1">
    <property type="nucleotide sequence ID" value="NM_210373.1"/>
</dbReference>
<dbReference type="InParanoid" id="Q756U1"/>
<dbReference type="AlphaFoldDB" id="Q756U1"/>
<dbReference type="EMBL" id="AE016818">
    <property type="protein sequence ID" value="AAS52843.1"/>
    <property type="molecule type" value="Genomic_DNA"/>
</dbReference>
<dbReference type="KEGG" id="ago:AGOS_AER161C"/>
<dbReference type="InterPro" id="IPR029063">
    <property type="entry name" value="SAM-dependent_MTases_sf"/>
</dbReference>
<reference evidence="3" key="2">
    <citation type="journal article" date="2013" name="G3 (Bethesda)">
        <title>Genomes of Ashbya fungi isolated from insects reveal four mating-type loci, numerous translocations, lack of transposons, and distinct gene duplications.</title>
        <authorList>
            <person name="Dietrich F.S."/>
            <person name="Voegeli S."/>
            <person name="Kuo S."/>
            <person name="Philippsen P."/>
        </authorList>
    </citation>
    <scope>GENOME REANNOTATION</scope>
    <source>
        <strain evidence="3">ATCC 10895 / CBS 109.51 / FGSC 9923 / NRRL Y-1056</strain>
    </source>
</reference>
<dbReference type="HOGENOM" id="CLU_038942_1_1_1"/>
<dbReference type="OMA" id="MYVTDGD"/>
<evidence type="ECO:0000313" key="3">
    <source>
        <dbReference type="Proteomes" id="UP000000591"/>
    </source>
</evidence>
<dbReference type="OrthoDB" id="194386at2759"/>
<accession>Q756U1</accession>
<organism evidence="2 3">
    <name type="scientific">Eremothecium gossypii (strain ATCC 10895 / CBS 109.51 / FGSC 9923 / NRRL Y-1056)</name>
    <name type="common">Yeast</name>
    <name type="synonym">Ashbya gossypii</name>
    <dbReference type="NCBI Taxonomy" id="284811"/>
    <lineage>
        <taxon>Eukaryota</taxon>
        <taxon>Fungi</taxon>
        <taxon>Dikarya</taxon>
        <taxon>Ascomycota</taxon>
        <taxon>Saccharomycotina</taxon>
        <taxon>Saccharomycetes</taxon>
        <taxon>Saccharomycetales</taxon>
        <taxon>Saccharomycetaceae</taxon>
        <taxon>Eremothecium</taxon>
    </lineage>
</organism>
<protein>
    <submittedName>
        <fullName evidence="2">AER161Cp</fullName>
    </submittedName>
</protein>
<dbReference type="FunCoup" id="Q756U1">
    <property type="interactions" value="513"/>
</dbReference>
<name>Q756U1_EREGS</name>
<dbReference type="InterPro" id="IPR019410">
    <property type="entry name" value="Methyltransf_16"/>
</dbReference>
<dbReference type="Gene3D" id="3.40.50.150">
    <property type="entry name" value="Vaccinia Virus protein VP39"/>
    <property type="match status" value="1"/>
</dbReference>
<dbReference type="STRING" id="284811.Q756U1"/>
<dbReference type="Proteomes" id="UP000000591">
    <property type="component" value="Chromosome V"/>
</dbReference>
<dbReference type="Pfam" id="PF10294">
    <property type="entry name" value="Methyltransf_16"/>
    <property type="match status" value="1"/>
</dbReference>
<reference evidence="2 3" key="1">
    <citation type="journal article" date="2004" name="Science">
        <title>The Ashbya gossypii genome as a tool for mapping the ancient Saccharomyces cerevisiae genome.</title>
        <authorList>
            <person name="Dietrich F.S."/>
            <person name="Voegeli S."/>
            <person name="Brachat S."/>
            <person name="Lerch A."/>
            <person name="Gates K."/>
            <person name="Steiner S."/>
            <person name="Mohr C."/>
            <person name="Pohlmann R."/>
            <person name="Luedi P."/>
            <person name="Choi S."/>
            <person name="Wing R.A."/>
            <person name="Flavier A."/>
            <person name="Gaffney T.D."/>
            <person name="Philippsen P."/>
        </authorList>
    </citation>
    <scope>NUCLEOTIDE SEQUENCE [LARGE SCALE GENOMIC DNA]</scope>
    <source>
        <strain evidence="3">ATCC 10895 / CBS 109.51 / FGSC 9923 / NRRL Y-1056</strain>
    </source>
</reference>
<dbReference type="PANTHER" id="PTHR14614">
    <property type="entry name" value="HEPATOCELLULAR CARCINOMA-ASSOCIATED ANTIGEN"/>
    <property type="match status" value="1"/>
</dbReference>
<sequence length="316" mass="34915">MEEEQLYARLHQRYPIARLPALLAALSNPVLHVALLIKNFELICERNAHYAKRLLKWMVDEPIEKHVRLEAGSEDEDFSEWSYARYATLLSLGARDPSAADVVRYTFAAGVAIDVRETPGVIAAAGTTGHRTWEAALYLADYLCRVPLRQSVALELGAGTGLVSLAWLRSRPESSAYITDGDSALLEGHLAENLALNGLRSSPRASLRRLWWNVDEVPQNDIVLAADVTYDSTVLPDLCACIHHSLADCGSQLALVAATVRNELTVANFERELERLGIAHTIVSSTETSEAEADRFSTNYIFQASVAPIRIYKLTL</sequence>
<dbReference type="SUPFAM" id="SSF53335">
    <property type="entry name" value="S-adenosyl-L-methionine-dependent methyltransferases"/>
    <property type="match status" value="1"/>
</dbReference>
<dbReference type="GO" id="GO:0016279">
    <property type="term" value="F:protein-lysine N-methyltransferase activity"/>
    <property type="evidence" value="ECO:0000318"/>
    <property type="project" value="GO_Central"/>
</dbReference>
<dbReference type="eggNOG" id="KOG2497">
    <property type="taxonomic scope" value="Eukaryota"/>
</dbReference>